<protein>
    <submittedName>
        <fullName evidence="2">Restriction endonuclease</fullName>
    </submittedName>
</protein>
<dbReference type="InterPro" id="IPR052906">
    <property type="entry name" value="Type_IV_Methyl-Rstrct_Enzyme"/>
</dbReference>
<dbReference type="InterPro" id="IPR011856">
    <property type="entry name" value="tRNA_endonuc-like_dom_sf"/>
</dbReference>
<keyword evidence="2" id="KW-0540">Nuclease</keyword>
<name>A0ABU6HUF4_9FLAO</name>
<dbReference type="EMBL" id="JAYLAA010000043">
    <property type="protein sequence ID" value="MEC3876694.1"/>
    <property type="molecule type" value="Genomic_DNA"/>
</dbReference>
<dbReference type="InterPro" id="IPR011335">
    <property type="entry name" value="Restrct_endonuc-II-like"/>
</dbReference>
<keyword evidence="2" id="KW-0255">Endonuclease</keyword>
<dbReference type="SUPFAM" id="SSF52980">
    <property type="entry name" value="Restriction endonuclease-like"/>
    <property type="match status" value="1"/>
</dbReference>
<dbReference type="Proteomes" id="UP001348397">
    <property type="component" value="Unassembled WGS sequence"/>
</dbReference>
<feature type="domain" description="Restriction endonuclease type IV Mrr" evidence="1">
    <location>
        <begin position="160"/>
        <end position="262"/>
    </location>
</feature>
<evidence type="ECO:0000259" key="1">
    <source>
        <dbReference type="Pfam" id="PF04471"/>
    </source>
</evidence>
<dbReference type="Gene3D" id="3.40.1350.10">
    <property type="match status" value="1"/>
</dbReference>
<keyword evidence="2" id="KW-0378">Hydrolase</keyword>
<dbReference type="GO" id="GO:0004519">
    <property type="term" value="F:endonuclease activity"/>
    <property type="evidence" value="ECO:0007669"/>
    <property type="project" value="UniProtKB-KW"/>
</dbReference>
<accession>A0ABU6HUF4</accession>
<dbReference type="PANTHER" id="PTHR30015:SF6">
    <property type="entry name" value="SLL1429 PROTEIN"/>
    <property type="match status" value="1"/>
</dbReference>
<sequence>MKFNEIQKFIDSLEKMSRPAHLDTIFKMQNWLNDINKPAMHQVALHKQWTEHLERVNKGFNYDNKFINFTKIFEVKYDNSYLDFIKQIDKISNLDHFQKISNSFIYHKYDFADLIKDYEETEVADNNVIEELSTKQIILDETTRIKQIIFEIYLNNEQLYKLHPREFEQLIAELLYNKGFEIELTKQTRDNGYDILAMKYINGFSPIKYLVECKKYAENRKIGVEIVRSFKEVLSTEQANKGLIVTTSYFSRDAIKKQKETPLLLEYKDKNEVINWVNEYYIQKN</sequence>
<evidence type="ECO:0000313" key="3">
    <source>
        <dbReference type="Proteomes" id="UP001348397"/>
    </source>
</evidence>
<evidence type="ECO:0000313" key="2">
    <source>
        <dbReference type="EMBL" id="MEC3876694.1"/>
    </source>
</evidence>
<dbReference type="RefSeq" id="WP_326321420.1">
    <property type="nucleotide sequence ID" value="NZ_JAYLAA010000043.1"/>
</dbReference>
<dbReference type="InterPro" id="IPR007560">
    <property type="entry name" value="Restrct_endonuc_IV_Mrr"/>
</dbReference>
<dbReference type="PANTHER" id="PTHR30015">
    <property type="entry name" value="MRR RESTRICTION SYSTEM PROTEIN"/>
    <property type="match status" value="1"/>
</dbReference>
<dbReference type="Pfam" id="PF04471">
    <property type="entry name" value="Mrr_cat"/>
    <property type="match status" value="1"/>
</dbReference>
<gene>
    <name evidence="2" type="ORF">SOP96_13300</name>
</gene>
<keyword evidence="3" id="KW-1185">Reference proteome</keyword>
<comment type="caution">
    <text evidence="2">The sequence shown here is derived from an EMBL/GenBank/DDBJ whole genome shotgun (WGS) entry which is preliminary data.</text>
</comment>
<proteinExistence type="predicted"/>
<reference evidence="2 3" key="1">
    <citation type="submission" date="2024-01" db="EMBL/GenBank/DDBJ databases">
        <title>Chryseobacterium sp. T9W2-O.</title>
        <authorList>
            <person name="Maltman C."/>
        </authorList>
    </citation>
    <scope>NUCLEOTIDE SEQUENCE [LARGE SCALE GENOMIC DNA]</scope>
    <source>
        <strain evidence="2 3">T9W2-O</strain>
    </source>
</reference>
<organism evidence="2 3">
    <name type="scientific">Chryseobacterium salviniae</name>
    <dbReference type="NCBI Taxonomy" id="3101750"/>
    <lineage>
        <taxon>Bacteria</taxon>
        <taxon>Pseudomonadati</taxon>
        <taxon>Bacteroidota</taxon>
        <taxon>Flavobacteriia</taxon>
        <taxon>Flavobacteriales</taxon>
        <taxon>Weeksellaceae</taxon>
        <taxon>Chryseobacterium group</taxon>
        <taxon>Chryseobacterium</taxon>
    </lineage>
</organism>